<gene>
    <name evidence="1" type="ORF">A3B50_04250</name>
</gene>
<organism evidence="1 2">
    <name type="scientific">Candidatus Roizmanbacteria bacterium RIFCSPLOWO2_01_FULL_40_42</name>
    <dbReference type="NCBI Taxonomy" id="1802066"/>
    <lineage>
        <taxon>Bacteria</taxon>
        <taxon>Candidatus Roizmaniibacteriota</taxon>
    </lineage>
</organism>
<dbReference type="AlphaFoldDB" id="A0A1F7J206"/>
<evidence type="ECO:0000313" key="2">
    <source>
        <dbReference type="Proteomes" id="UP000178558"/>
    </source>
</evidence>
<dbReference type="Proteomes" id="UP000178558">
    <property type="component" value="Unassembled WGS sequence"/>
</dbReference>
<protein>
    <submittedName>
        <fullName evidence="1">Uncharacterized protein</fullName>
    </submittedName>
</protein>
<sequence length="225" mass="24723">MKRIVLVGCSLLILACLVLAYGWVKGDFRGLLFVSKKNTCPTLQSPVNISHVTSVLYPGQERGGDYKAHGGFRLAGLSNNNITVKAPISAKLTKAGRYIEIGEVQYIFIFETNCGLTYRFDHLLTLAPKFQAVSDKLPLAKEGRSEFVSVGSDIEVEVGETIATAVGFRHNDQGKPNVSFDFGVYLDRYDHGLCWLDLLPIDDATRLKALPGGDYQSGKTSDYCH</sequence>
<dbReference type="EMBL" id="MGAQ01000029">
    <property type="protein sequence ID" value="OGK49634.1"/>
    <property type="molecule type" value="Genomic_DNA"/>
</dbReference>
<comment type="caution">
    <text evidence="1">The sequence shown here is derived from an EMBL/GenBank/DDBJ whole genome shotgun (WGS) entry which is preliminary data.</text>
</comment>
<dbReference type="PROSITE" id="PS51257">
    <property type="entry name" value="PROKAR_LIPOPROTEIN"/>
    <property type="match status" value="1"/>
</dbReference>
<accession>A0A1F7J206</accession>
<evidence type="ECO:0000313" key="1">
    <source>
        <dbReference type="EMBL" id="OGK49634.1"/>
    </source>
</evidence>
<reference evidence="1 2" key="1">
    <citation type="journal article" date="2016" name="Nat. Commun.">
        <title>Thousands of microbial genomes shed light on interconnected biogeochemical processes in an aquifer system.</title>
        <authorList>
            <person name="Anantharaman K."/>
            <person name="Brown C.T."/>
            <person name="Hug L.A."/>
            <person name="Sharon I."/>
            <person name="Castelle C.J."/>
            <person name="Probst A.J."/>
            <person name="Thomas B.C."/>
            <person name="Singh A."/>
            <person name="Wilkins M.J."/>
            <person name="Karaoz U."/>
            <person name="Brodie E.L."/>
            <person name="Williams K.H."/>
            <person name="Hubbard S.S."/>
            <person name="Banfield J.F."/>
        </authorList>
    </citation>
    <scope>NUCLEOTIDE SEQUENCE [LARGE SCALE GENOMIC DNA]</scope>
</reference>
<proteinExistence type="predicted"/>
<name>A0A1F7J206_9BACT</name>